<evidence type="ECO:0000313" key="14">
    <source>
        <dbReference type="EMBL" id="TFK44665.1"/>
    </source>
</evidence>
<feature type="binding site" evidence="8">
    <location>
        <position position="327"/>
    </location>
    <ligand>
        <name>ATP</name>
        <dbReference type="ChEBI" id="CHEBI:30616"/>
    </ligand>
</feature>
<feature type="compositionally biased region" description="Acidic residues" evidence="11">
    <location>
        <begin position="14"/>
        <end position="28"/>
    </location>
</feature>
<feature type="binding site" evidence="8">
    <location>
        <begin position="311"/>
        <end position="312"/>
    </location>
    <ligand>
        <name>ATP</name>
        <dbReference type="ChEBI" id="CHEBI:30616"/>
    </ligand>
</feature>
<dbReference type="Pfam" id="PF00069">
    <property type="entry name" value="Pkinase"/>
    <property type="match status" value="1"/>
</dbReference>
<evidence type="ECO:0000256" key="5">
    <source>
        <dbReference type="ARBA" id="ARBA00022777"/>
    </source>
</evidence>
<keyword evidence="5 14" id="KW-0418">Kinase</keyword>
<dbReference type="PANTHER" id="PTHR24350">
    <property type="entry name" value="SERINE/THREONINE-PROTEIN KINASE IAL-RELATED"/>
    <property type="match status" value="1"/>
</dbReference>
<dbReference type="InterPro" id="IPR000253">
    <property type="entry name" value="FHA_dom"/>
</dbReference>
<dbReference type="InterPro" id="IPR011009">
    <property type="entry name" value="Kinase-like_dom_sf"/>
</dbReference>
<evidence type="ECO:0000256" key="10">
    <source>
        <dbReference type="PROSITE-ProRule" id="PRU10141"/>
    </source>
</evidence>
<evidence type="ECO:0000256" key="6">
    <source>
        <dbReference type="ARBA" id="ARBA00022840"/>
    </source>
</evidence>
<dbReference type="InterPro" id="IPR000719">
    <property type="entry name" value="Prot_kinase_dom"/>
</dbReference>
<evidence type="ECO:0000256" key="7">
    <source>
        <dbReference type="PIRSR" id="PIRSR630616-1"/>
    </source>
</evidence>
<keyword evidence="15" id="KW-1185">Reference proteome</keyword>
<dbReference type="PROSITE" id="PS50011">
    <property type="entry name" value="PROTEIN_KINASE_DOM"/>
    <property type="match status" value="1"/>
</dbReference>
<keyword evidence="4 8" id="KW-0547">Nucleotide-binding</keyword>
<dbReference type="PROSITE" id="PS00107">
    <property type="entry name" value="PROTEIN_KINASE_ATP"/>
    <property type="match status" value="1"/>
</dbReference>
<dbReference type="InterPro" id="IPR008271">
    <property type="entry name" value="Ser/Thr_kinase_AS"/>
</dbReference>
<evidence type="ECO:0000256" key="8">
    <source>
        <dbReference type="PIRSR" id="PIRSR630616-2"/>
    </source>
</evidence>
<name>A0A5C3MIY9_9AGAR</name>
<feature type="binding site" evidence="8 10">
    <location>
        <position position="208"/>
    </location>
    <ligand>
        <name>ATP</name>
        <dbReference type="ChEBI" id="CHEBI:30616"/>
    </ligand>
</feature>
<dbReference type="PROSITE" id="PS50006">
    <property type="entry name" value="FHA_DOMAIN"/>
    <property type="match status" value="1"/>
</dbReference>
<evidence type="ECO:0000259" key="12">
    <source>
        <dbReference type="PROSITE" id="PS50006"/>
    </source>
</evidence>
<protein>
    <submittedName>
        <fullName evidence="14">Kinase-like domain-containing protein</fullName>
    </submittedName>
</protein>
<evidence type="ECO:0000256" key="2">
    <source>
        <dbReference type="ARBA" id="ARBA00022527"/>
    </source>
</evidence>
<evidence type="ECO:0000259" key="13">
    <source>
        <dbReference type="PROSITE" id="PS50011"/>
    </source>
</evidence>
<dbReference type="SUPFAM" id="SSF56112">
    <property type="entry name" value="Protein kinase-like (PK-like)"/>
    <property type="match status" value="1"/>
</dbReference>
<keyword evidence="6 8" id="KW-0067">ATP-binding</keyword>
<evidence type="ECO:0000256" key="11">
    <source>
        <dbReference type="SAM" id="MobiDB-lite"/>
    </source>
</evidence>
<evidence type="ECO:0000256" key="1">
    <source>
        <dbReference type="ARBA" id="ARBA00005575"/>
    </source>
</evidence>
<organism evidence="14 15">
    <name type="scientific">Crucibulum laeve</name>
    <dbReference type="NCBI Taxonomy" id="68775"/>
    <lineage>
        <taxon>Eukaryota</taxon>
        <taxon>Fungi</taxon>
        <taxon>Dikarya</taxon>
        <taxon>Basidiomycota</taxon>
        <taxon>Agaricomycotina</taxon>
        <taxon>Agaricomycetes</taxon>
        <taxon>Agaricomycetidae</taxon>
        <taxon>Agaricales</taxon>
        <taxon>Agaricineae</taxon>
        <taxon>Nidulariaceae</taxon>
        <taxon>Crucibulum</taxon>
    </lineage>
</organism>
<feature type="domain" description="Protein kinase" evidence="13">
    <location>
        <begin position="179"/>
        <end position="445"/>
    </location>
</feature>
<dbReference type="InterPro" id="IPR008984">
    <property type="entry name" value="SMAD_FHA_dom_sf"/>
</dbReference>
<dbReference type="InterPro" id="IPR017441">
    <property type="entry name" value="Protein_kinase_ATP_BS"/>
</dbReference>
<dbReference type="Gene3D" id="2.60.200.20">
    <property type="match status" value="1"/>
</dbReference>
<dbReference type="FunFam" id="1.10.510.10:FF:000571">
    <property type="entry name" value="Maternal embryonic leucine zipper kinase"/>
    <property type="match status" value="1"/>
</dbReference>
<feature type="non-terminal residue" evidence="14">
    <location>
        <position position="557"/>
    </location>
</feature>
<dbReference type="AlphaFoldDB" id="A0A5C3MIY9"/>
<proteinExistence type="inferred from homology"/>
<feature type="cross-link" description="Glycyl lysine isopeptide (Lys-Gly) (interchain with G-Cter in SUMO2)" evidence="9">
    <location>
        <position position="309"/>
    </location>
</feature>
<dbReference type="InterPro" id="IPR030616">
    <property type="entry name" value="Aur-like"/>
</dbReference>
<gene>
    <name evidence="14" type="ORF">BDQ12DRAFT_620965</name>
</gene>
<dbReference type="GO" id="GO:0004674">
    <property type="term" value="F:protein serine/threonine kinase activity"/>
    <property type="evidence" value="ECO:0007669"/>
    <property type="project" value="UniProtKB-KW"/>
</dbReference>
<dbReference type="SUPFAM" id="SSF49879">
    <property type="entry name" value="SMAD/FHA domain"/>
    <property type="match status" value="1"/>
</dbReference>
<dbReference type="PROSITE" id="PS00108">
    <property type="entry name" value="PROTEIN_KINASE_ST"/>
    <property type="match status" value="1"/>
</dbReference>
<dbReference type="CDD" id="cd05117">
    <property type="entry name" value="STKc_CAMK"/>
    <property type="match status" value="1"/>
</dbReference>
<feature type="region of interest" description="Disordered" evidence="11">
    <location>
        <begin position="509"/>
        <end position="557"/>
    </location>
</feature>
<feature type="compositionally biased region" description="Low complexity" evidence="11">
    <location>
        <begin position="29"/>
        <end position="43"/>
    </location>
</feature>
<evidence type="ECO:0000256" key="3">
    <source>
        <dbReference type="ARBA" id="ARBA00022679"/>
    </source>
</evidence>
<dbReference type="SMART" id="SM00240">
    <property type="entry name" value="FHA"/>
    <property type="match status" value="1"/>
</dbReference>
<dbReference type="SMART" id="SM00220">
    <property type="entry name" value="S_TKc"/>
    <property type="match status" value="1"/>
</dbReference>
<dbReference type="Proteomes" id="UP000308652">
    <property type="component" value="Unassembled WGS sequence"/>
</dbReference>
<sequence length="557" mass="61881">MEPADSFSINDANPMDEDAYEISEELEETQSTQSTQQTQQVASQPPPPPDLHLWGYLQPCNPALARIDFWRIHPGYSIGRNPQTNAVVLPGFKISNHHCTITWDGHEDINSNVIVRDLSSNGTFINGSKIGRDQTRILRDGNEIAFGTTVPQPTGTEDYRFVFRNTAGGPPTEGLYAFYDISSDLGKGSFATVRKAICRSTGEWFAVKMIHDKGRSARADTARNQVFAREIAIMEKLKHPNICELKEVFFQQGNDNIDLVLELVEGGDLLEYILQRNGLSEVDSQHITYQICQALSYIHSVGVAHRDLKPENILLTKEKPPIVKVADFGLAKIADSLTMLRTMCGTPSYLAPEVVKQENEEGYDNRVDSWSVGVIVFSMLTNAGPFNEDMNQPDIRLRIAERTVNWSILTDAHVSPEAQDFIRQLLEENPLYRMSLTEALQHPWLTSYTPVYNFAYPPPASGSSISSGATYGLLGLEMDSSMEIPGMTYSKVKHEGSRLQRRAEVLAQAAEGGAQIPQPSQDMIDRASQEDQSHVASSSKGPAKRPYSEMAPVLEDS</sequence>
<evidence type="ECO:0000313" key="15">
    <source>
        <dbReference type="Proteomes" id="UP000308652"/>
    </source>
</evidence>
<dbReference type="OrthoDB" id="10252171at2759"/>
<keyword evidence="2" id="KW-0723">Serine/threonine-protein kinase</keyword>
<keyword evidence="3" id="KW-0808">Transferase</keyword>
<feature type="region of interest" description="Disordered" evidence="11">
    <location>
        <begin position="1"/>
        <end position="50"/>
    </location>
</feature>
<feature type="active site" description="Proton acceptor" evidence="7">
    <location>
        <position position="307"/>
    </location>
</feature>
<dbReference type="Gene3D" id="1.10.510.10">
    <property type="entry name" value="Transferase(Phosphotransferase) domain 1"/>
    <property type="match status" value="1"/>
</dbReference>
<dbReference type="Pfam" id="PF00498">
    <property type="entry name" value="FHA"/>
    <property type="match status" value="1"/>
</dbReference>
<evidence type="ECO:0000256" key="4">
    <source>
        <dbReference type="ARBA" id="ARBA00022741"/>
    </source>
</evidence>
<dbReference type="GO" id="GO:0005524">
    <property type="term" value="F:ATP binding"/>
    <property type="evidence" value="ECO:0007669"/>
    <property type="project" value="UniProtKB-UniRule"/>
</dbReference>
<feature type="domain" description="FHA" evidence="12">
    <location>
        <begin position="76"/>
        <end position="130"/>
    </location>
</feature>
<dbReference type="Gene3D" id="3.30.200.20">
    <property type="entry name" value="Phosphorylase Kinase, domain 1"/>
    <property type="match status" value="1"/>
</dbReference>
<accession>A0A5C3MIY9</accession>
<feature type="compositionally biased region" description="Basic and acidic residues" evidence="11">
    <location>
        <begin position="523"/>
        <end position="533"/>
    </location>
</feature>
<comment type="similarity">
    <text evidence="1">Belongs to the protein kinase superfamily. CAMK Ser/Thr protein kinase family. CHEK2 subfamily.</text>
</comment>
<dbReference type="EMBL" id="ML213590">
    <property type="protein sequence ID" value="TFK44665.1"/>
    <property type="molecule type" value="Genomic_DNA"/>
</dbReference>
<reference evidence="14 15" key="1">
    <citation type="journal article" date="2019" name="Nat. Ecol. Evol.">
        <title>Megaphylogeny resolves global patterns of mushroom evolution.</title>
        <authorList>
            <person name="Varga T."/>
            <person name="Krizsan K."/>
            <person name="Foldi C."/>
            <person name="Dima B."/>
            <person name="Sanchez-Garcia M."/>
            <person name="Sanchez-Ramirez S."/>
            <person name="Szollosi G.J."/>
            <person name="Szarkandi J.G."/>
            <person name="Papp V."/>
            <person name="Albert L."/>
            <person name="Andreopoulos W."/>
            <person name="Angelini C."/>
            <person name="Antonin V."/>
            <person name="Barry K.W."/>
            <person name="Bougher N.L."/>
            <person name="Buchanan P."/>
            <person name="Buyck B."/>
            <person name="Bense V."/>
            <person name="Catcheside P."/>
            <person name="Chovatia M."/>
            <person name="Cooper J."/>
            <person name="Damon W."/>
            <person name="Desjardin D."/>
            <person name="Finy P."/>
            <person name="Geml J."/>
            <person name="Haridas S."/>
            <person name="Hughes K."/>
            <person name="Justo A."/>
            <person name="Karasinski D."/>
            <person name="Kautmanova I."/>
            <person name="Kiss B."/>
            <person name="Kocsube S."/>
            <person name="Kotiranta H."/>
            <person name="LaButti K.M."/>
            <person name="Lechner B.E."/>
            <person name="Liimatainen K."/>
            <person name="Lipzen A."/>
            <person name="Lukacs Z."/>
            <person name="Mihaltcheva S."/>
            <person name="Morgado L.N."/>
            <person name="Niskanen T."/>
            <person name="Noordeloos M.E."/>
            <person name="Ohm R.A."/>
            <person name="Ortiz-Santana B."/>
            <person name="Ovrebo C."/>
            <person name="Racz N."/>
            <person name="Riley R."/>
            <person name="Savchenko A."/>
            <person name="Shiryaev A."/>
            <person name="Soop K."/>
            <person name="Spirin V."/>
            <person name="Szebenyi C."/>
            <person name="Tomsovsky M."/>
            <person name="Tulloss R.E."/>
            <person name="Uehling J."/>
            <person name="Grigoriev I.V."/>
            <person name="Vagvolgyi C."/>
            <person name="Papp T."/>
            <person name="Martin F.M."/>
            <person name="Miettinen O."/>
            <person name="Hibbett D.S."/>
            <person name="Nagy L.G."/>
        </authorList>
    </citation>
    <scope>NUCLEOTIDE SEQUENCE [LARGE SCALE GENOMIC DNA]</scope>
    <source>
        <strain evidence="14 15">CBS 166.37</strain>
    </source>
</reference>
<evidence type="ECO:0000256" key="9">
    <source>
        <dbReference type="PIRSR" id="PIRSR630616-3"/>
    </source>
</evidence>
<dbReference type="STRING" id="68775.A0A5C3MIY9"/>